<keyword evidence="1" id="KW-0805">Transcription regulation</keyword>
<dbReference type="GeneID" id="20209503"/>
<dbReference type="GO" id="GO:0000978">
    <property type="term" value="F:RNA polymerase II cis-regulatory region sequence-specific DNA binding"/>
    <property type="evidence" value="ECO:0000318"/>
    <property type="project" value="GO_Central"/>
</dbReference>
<dbReference type="RefSeq" id="XP_009020701.1">
    <property type="nucleotide sequence ID" value="XM_009022453.1"/>
</dbReference>
<protein>
    <recommendedName>
        <fullName evidence="5">RFX-type winged-helix domain-containing protein</fullName>
    </recommendedName>
</protein>
<dbReference type="InterPro" id="IPR057321">
    <property type="entry name" value="RFX1-4/6/8-like_BCD"/>
</dbReference>
<evidence type="ECO:0000259" key="5">
    <source>
        <dbReference type="PROSITE" id="PS51526"/>
    </source>
</evidence>
<dbReference type="SUPFAM" id="SSF46785">
    <property type="entry name" value="Winged helix' DNA-binding domain"/>
    <property type="match status" value="1"/>
</dbReference>
<feature type="domain" description="RFX-type winged-helix" evidence="5">
    <location>
        <begin position="15"/>
        <end position="90"/>
    </location>
</feature>
<name>T1FL04_HELRO</name>
<keyword evidence="2" id="KW-0238">DNA-binding</keyword>
<dbReference type="PANTHER" id="PTHR12619:SF5">
    <property type="entry name" value="TRANSCRIPTION FACTOR RFX4"/>
    <property type="match status" value="1"/>
</dbReference>
<dbReference type="eggNOG" id="KOG3712">
    <property type="taxonomic scope" value="Eukaryota"/>
</dbReference>
<dbReference type="FunFam" id="1.10.10.10:FF:000178">
    <property type="entry name" value="Putative Transcription factor RFX4"/>
    <property type="match status" value="1"/>
</dbReference>
<dbReference type="GO" id="GO:0006357">
    <property type="term" value="P:regulation of transcription by RNA polymerase II"/>
    <property type="evidence" value="ECO:0000318"/>
    <property type="project" value="GO_Central"/>
</dbReference>
<dbReference type="OMA" id="SIMYTAS"/>
<dbReference type="Gene3D" id="1.10.10.10">
    <property type="entry name" value="Winged helix-like DNA-binding domain superfamily/Winged helix DNA-binding domain"/>
    <property type="match status" value="1"/>
</dbReference>
<gene>
    <name evidence="7" type="primary">20209503</name>
    <name evidence="6" type="ORF">HELRODRAFT_184328</name>
</gene>
<dbReference type="EMBL" id="KB096802">
    <property type="protein sequence ID" value="ESO01201.1"/>
    <property type="molecule type" value="Genomic_DNA"/>
</dbReference>
<dbReference type="InParanoid" id="T1FL04"/>
<dbReference type="STRING" id="6412.T1FL04"/>
<dbReference type="GO" id="GO:0000981">
    <property type="term" value="F:DNA-binding transcription factor activity, RNA polymerase II-specific"/>
    <property type="evidence" value="ECO:0000318"/>
    <property type="project" value="GO_Central"/>
</dbReference>
<dbReference type="KEGG" id="hro:HELRODRAFT_184328"/>
<evidence type="ECO:0000256" key="2">
    <source>
        <dbReference type="ARBA" id="ARBA00023125"/>
    </source>
</evidence>
<organism evidence="7 8">
    <name type="scientific">Helobdella robusta</name>
    <name type="common">Californian leech</name>
    <dbReference type="NCBI Taxonomy" id="6412"/>
    <lineage>
        <taxon>Eukaryota</taxon>
        <taxon>Metazoa</taxon>
        <taxon>Spiralia</taxon>
        <taxon>Lophotrochozoa</taxon>
        <taxon>Annelida</taxon>
        <taxon>Clitellata</taxon>
        <taxon>Hirudinea</taxon>
        <taxon>Rhynchobdellida</taxon>
        <taxon>Glossiphoniidae</taxon>
        <taxon>Helobdella</taxon>
    </lineage>
</organism>
<reference evidence="8" key="1">
    <citation type="submission" date="2012-12" db="EMBL/GenBank/DDBJ databases">
        <authorList>
            <person name="Hellsten U."/>
            <person name="Grimwood J."/>
            <person name="Chapman J.A."/>
            <person name="Shapiro H."/>
            <person name="Aerts A."/>
            <person name="Otillar R.P."/>
            <person name="Terry A.Y."/>
            <person name="Boore J.L."/>
            <person name="Simakov O."/>
            <person name="Marletaz F."/>
            <person name="Cho S.-J."/>
            <person name="Edsinger-Gonzales E."/>
            <person name="Havlak P."/>
            <person name="Kuo D.-H."/>
            <person name="Larsson T."/>
            <person name="Lv J."/>
            <person name="Arendt D."/>
            <person name="Savage R."/>
            <person name="Osoegawa K."/>
            <person name="de Jong P."/>
            <person name="Lindberg D.R."/>
            <person name="Seaver E.C."/>
            <person name="Weisblat D.A."/>
            <person name="Putnam N.H."/>
            <person name="Grigoriev I.V."/>
            <person name="Rokhsar D.S."/>
        </authorList>
    </citation>
    <scope>NUCLEOTIDE SEQUENCE</scope>
</reference>
<reference evidence="6 8" key="2">
    <citation type="journal article" date="2013" name="Nature">
        <title>Insights into bilaterian evolution from three spiralian genomes.</title>
        <authorList>
            <person name="Simakov O."/>
            <person name="Marletaz F."/>
            <person name="Cho S.J."/>
            <person name="Edsinger-Gonzales E."/>
            <person name="Havlak P."/>
            <person name="Hellsten U."/>
            <person name="Kuo D.H."/>
            <person name="Larsson T."/>
            <person name="Lv J."/>
            <person name="Arendt D."/>
            <person name="Savage R."/>
            <person name="Osoegawa K."/>
            <person name="de Jong P."/>
            <person name="Grimwood J."/>
            <person name="Chapman J.A."/>
            <person name="Shapiro H."/>
            <person name="Aerts A."/>
            <person name="Otillar R.P."/>
            <person name="Terry A.Y."/>
            <person name="Boore J.L."/>
            <person name="Grigoriev I.V."/>
            <person name="Lindberg D.R."/>
            <person name="Seaver E.C."/>
            <person name="Weisblat D.A."/>
            <person name="Putnam N.H."/>
            <person name="Rokhsar D.S."/>
        </authorList>
    </citation>
    <scope>NUCLEOTIDE SEQUENCE</scope>
</reference>
<reference evidence="7" key="3">
    <citation type="submission" date="2015-06" db="UniProtKB">
        <authorList>
            <consortium name="EnsemblMetazoa"/>
        </authorList>
    </citation>
    <scope>IDENTIFICATION</scope>
</reference>
<dbReference type="InterPro" id="IPR036388">
    <property type="entry name" value="WH-like_DNA-bd_sf"/>
</dbReference>
<dbReference type="HOGENOM" id="CLU_010393_3_0_1"/>
<proteinExistence type="predicted"/>
<evidence type="ECO:0000313" key="6">
    <source>
        <dbReference type="EMBL" id="ESO01201.1"/>
    </source>
</evidence>
<dbReference type="InterPro" id="IPR036390">
    <property type="entry name" value="WH_DNA-bd_sf"/>
</dbReference>
<dbReference type="PROSITE" id="PS51526">
    <property type="entry name" value="RFX_DBD"/>
    <property type="match status" value="1"/>
</dbReference>
<dbReference type="CTD" id="20209503"/>
<dbReference type="Pfam" id="PF02257">
    <property type="entry name" value="RFX_DNA_binding"/>
    <property type="match status" value="1"/>
</dbReference>
<dbReference type="InterPro" id="IPR003150">
    <property type="entry name" value="DNA-bd_RFX"/>
</dbReference>
<evidence type="ECO:0000256" key="3">
    <source>
        <dbReference type="ARBA" id="ARBA00023163"/>
    </source>
</evidence>
<dbReference type="PANTHER" id="PTHR12619">
    <property type="entry name" value="RFX TRANSCRIPTION FACTOR FAMILY"/>
    <property type="match status" value="1"/>
</dbReference>
<dbReference type="Pfam" id="PF25340">
    <property type="entry name" value="BCD_RFX"/>
    <property type="match status" value="1"/>
</dbReference>
<keyword evidence="3" id="KW-0804">Transcription</keyword>
<dbReference type="Proteomes" id="UP000015101">
    <property type="component" value="Unassembled WGS sequence"/>
</dbReference>
<accession>T1FL04</accession>
<dbReference type="InterPro" id="IPR039779">
    <property type="entry name" value="RFX-like"/>
</dbReference>
<sequence>MQVAQASKPHSTPLTLKWLEENYEMAEGVCIPRSTLYMHYLDYCGMNDSQPVNAASFGKIIRQQFPQITTRRLGTRGQSKYHYYGVGIKESSIYFDLAYSRKGFFSNADGKKESLKQVYSYSPRSKLGTMLPNFPDLQDIYLPPSIPTDRISTFLVMYRTHCQRVLDNVIRANFEEIQSFLLHFWRGMPQHIVPLMNSRTVVDLVGVCDSILYRSLANVLVPSVLQPVSESLIQMIRKFARHIEDWIVLSIQDFPKILQQMKIDMTRKFSQMLRRQASLNHLCQAVKSVISSQLLLRQMAHDWSCVDLTSVLKQTLFSMEKYSQRDYELITTLQREFEELLNEQVCIETYCQWLFSIVERCVKIPSSKTPTNTWEICRQFLLTWSCYGSRVIRDMTLQSSFHLLHLMFDEYVMYLVETFQFDAWSNQLLTSITKHPNTVPNIPERQSVITDGRDFLNANC</sequence>
<dbReference type="AlphaFoldDB" id="T1FL04"/>
<evidence type="ECO:0000256" key="4">
    <source>
        <dbReference type="ARBA" id="ARBA00023242"/>
    </source>
</evidence>
<dbReference type="OrthoDB" id="10056949at2759"/>
<dbReference type="EMBL" id="AMQM01009692">
    <property type="status" value="NOT_ANNOTATED_CDS"/>
    <property type="molecule type" value="Genomic_DNA"/>
</dbReference>
<evidence type="ECO:0000256" key="1">
    <source>
        <dbReference type="ARBA" id="ARBA00023015"/>
    </source>
</evidence>
<evidence type="ECO:0000313" key="7">
    <source>
        <dbReference type="EnsemblMetazoa" id="HelroP184328"/>
    </source>
</evidence>
<evidence type="ECO:0000313" key="8">
    <source>
        <dbReference type="Proteomes" id="UP000015101"/>
    </source>
</evidence>
<dbReference type="EnsemblMetazoa" id="HelroT184328">
    <property type="protein sequence ID" value="HelroP184328"/>
    <property type="gene ID" value="HelroG184328"/>
</dbReference>
<keyword evidence="4" id="KW-0539">Nucleus</keyword>
<keyword evidence="8" id="KW-1185">Reference proteome</keyword>